<evidence type="ECO:0000256" key="1">
    <source>
        <dbReference type="ARBA" id="ARBA00007409"/>
    </source>
</evidence>
<comment type="similarity">
    <text evidence="1">Belongs to the GST superfamily.</text>
</comment>
<evidence type="ECO:0000259" key="3">
    <source>
        <dbReference type="PROSITE" id="PS50405"/>
    </source>
</evidence>
<dbReference type="Gene3D" id="3.40.30.10">
    <property type="entry name" value="Glutaredoxin"/>
    <property type="match status" value="1"/>
</dbReference>
<dbReference type="SUPFAM" id="SSF47616">
    <property type="entry name" value="GST C-terminal domain-like"/>
    <property type="match status" value="1"/>
</dbReference>
<evidence type="ECO:0000313" key="4">
    <source>
        <dbReference type="EMBL" id="KAK3673551.1"/>
    </source>
</evidence>
<dbReference type="SUPFAM" id="SSF52833">
    <property type="entry name" value="Thioredoxin-like"/>
    <property type="match status" value="1"/>
</dbReference>
<evidence type="ECO:0000259" key="2">
    <source>
        <dbReference type="PROSITE" id="PS50404"/>
    </source>
</evidence>
<dbReference type="InterPro" id="IPR010987">
    <property type="entry name" value="Glutathione-S-Trfase_C-like"/>
</dbReference>
<feature type="domain" description="GST N-terminal" evidence="2">
    <location>
        <begin position="1"/>
        <end position="84"/>
    </location>
</feature>
<dbReference type="SFLD" id="SFLDG01150">
    <property type="entry name" value="Main.1:_Beta-like"/>
    <property type="match status" value="1"/>
</dbReference>
<dbReference type="PANTHER" id="PTHR44051:SF9">
    <property type="entry name" value="GLUTATHIONE S-TRANSFERASE 1"/>
    <property type="match status" value="1"/>
</dbReference>
<dbReference type="InterPro" id="IPR004046">
    <property type="entry name" value="GST_C"/>
</dbReference>
<comment type="caution">
    <text evidence="4">The sequence shown here is derived from an EMBL/GenBank/DDBJ whole genome shotgun (WGS) entry which is preliminary data.</text>
</comment>
<evidence type="ECO:0008006" key="6">
    <source>
        <dbReference type="Google" id="ProtNLM"/>
    </source>
</evidence>
<dbReference type="EMBL" id="JAUTXT010000024">
    <property type="protein sequence ID" value="KAK3673551.1"/>
    <property type="molecule type" value="Genomic_DNA"/>
</dbReference>
<sequence>MVLTVHHLGISQSKRILWLLEELGIQYELVKHVRAPALAPQSLMNVPGNATGKAPFVADSDTGVTLSESGAICEYIIHRYGSGKFAIPPTADAKTYAAYLYWLHFSNGTLQAAMVNSMFTRPMADTHFAKSANKRLEDAVQVMDDRLAETKWLAGSEFTAADVMSVYPVTTQRYFGPQMDFTPYKNVLRWLKDCGARPAYQKAMEKGDPEMRLLLGGEAPSESILVSGGVNSKGWRKA</sequence>
<dbReference type="InterPro" id="IPR004045">
    <property type="entry name" value="Glutathione_S-Trfase_N"/>
</dbReference>
<dbReference type="AlphaFoldDB" id="A0AAE1BZR4"/>
<dbReference type="SFLD" id="SFLDS00019">
    <property type="entry name" value="Glutathione_Transferase_(cytos"/>
    <property type="match status" value="1"/>
</dbReference>
<proteinExistence type="inferred from homology"/>
<feature type="domain" description="GST C-terminal" evidence="3">
    <location>
        <begin position="92"/>
        <end position="213"/>
    </location>
</feature>
<organism evidence="4 5">
    <name type="scientific">Recurvomyces mirabilis</name>
    <dbReference type="NCBI Taxonomy" id="574656"/>
    <lineage>
        <taxon>Eukaryota</taxon>
        <taxon>Fungi</taxon>
        <taxon>Dikarya</taxon>
        <taxon>Ascomycota</taxon>
        <taxon>Pezizomycotina</taxon>
        <taxon>Dothideomycetes</taxon>
        <taxon>Dothideomycetidae</taxon>
        <taxon>Mycosphaerellales</taxon>
        <taxon>Teratosphaeriaceae</taxon>
        <taxon>Recurvomyces</taxon>
    </lineage>
</organism>
<dbReference type="InterPro" id="IPR036249">
    <property type="entry name" value="Thioredoxin-like_sf"/>
</dbReference>
<dbReference type="PROSITE" id="PS50404">
    <property type="entry name" value="GST_NTER"/>
    <property type="match status" value="1"/>
</dbReference>
<name>A0AAE1BZR4_9PEZI</name>
<protein>
    <recommendedName>
        <fullName evidence="6">Glutathione S-transferase</fullName>
    </recommendedName>
</protein>
<dbReference type="Proteomes" id="UP001274830">
    <property type="component" value="Unassembled WGS sequence"/>
</dbReference>
<dbReference type="Gene3D" id="1.20.1050.10">
    <property type="match status" value="1"/>
</dbReference>
<dbReference type="SFLD" id="SFLDG00358">
    <property type="entry name" value="Main_(cytGST)"/>
    <property type="match status" value="1"/>
</dbReference>
<dbReference type="CDD" id="cd03046">
    <property type="entry name" value="GST_N_GTT1_like"/>
    <property type="match status" value="1"/>
</dbReference>
<dbReference type="Pfam" id="PF00043">
    <property type="entry name" value="GST_C"/>
    <property type="match status" value="1"/>
</dbReference>
<accession>A0AAE1BZR4</accession>
<reference evidence="4" key="1">
    <citation type="submission" date="2023-07" db="EMBL/GenBank/DDBJ databases">
        <title>Black Yeasts Isolated from many extreme environments.</title>
        <authorList>
            <person name="Coleine C."/>
            <person name="Stajich J.E."/>
            <person name="Selbmann L."/>
        </authorList>
    </citation>
    <scope>NUCLEOTIDE SEQUENCE</scope>
    <source>
        <strain evidence="4">CCFEE 5485</strain>
    </source>
</reference>
<dbReference type="PANTHER" id="PTHR44051">
    <property type="entry name" value="GLUTATHIONE S-TRANSFERASE-RELATED"/>
    <property type="match status" value="1"/>
</dbReference>
<dbReference type="InterPro" id="IPR040079">
    <property type="entry name" value="Glutathione_S-Trfase"/>
</dbReference>
<dbReference type="InterPro" id="IPR036282">
    <property type="entry name" value="Glutathione-S-Trfase_C_sf"/>
</dbReference>
<evidence type="ECO:0000313" key="5">
    <source>
        <dbReference type="Proteomes" id="UP001274830"/>
    </source>
</evidence>
<gene>
    <name evidence="4" type="ORF">LTR78_006455</name>
</gene>
<dbReference type="Pfam" id="PF13417">
    <property type="entry name" value="GST_N_3"/>
    <property type="match status" value="1"/>
</dbReference>
<keyword evidence="5" id="KW-1185">Reference proteome</keyword>
<dbReference type="PROSITE" id="PS50405">
    <property type="entry name" value="GST_CTER"/>
    <property type="match status" value="1"/>
</dbReference>